<dbReference type="GO" id="GO:0005634">
    <property type="term" value="C:nucleus"/>
    <property type="evidence" value="ECO:0007669"/>
    <property type="project" value="TreeGrafter"/>
</dbReference>
<keyword evidence="4 12" id="KW-0489">Methyltransferase</keyword>
<organism evidence="17 18">
    <name type="scientific">Apatococcus lobatus</name>
    <dbReference type="NCBI Taxonomy" id="904363"/>
    <lineage>
        <taxon>Eukaryota</taxon>
        <taxon>Viridiplantae</taxon>
        <taxon>Chlorophyta</taxon>
        <taxon>core chlorophytes</taxon>
        <taxon>Trebouxiophyceae</taxon>
        <taxon>Chlorellales</taxon>
        <taxon>Chlorellaceae</taxon>
        <taxon>Apatococcus</taxon>
    </lineage>
</organism>
<comment type="catalytic activity">
    <reaction evidence="10">
        <text>L-arginyl-[protein] + 2 S-adenosyl-L-methionine = N(omega),N(omega)-dimethyl-L-arginyl-[protein] + 2 S-adenosyl-L-homocysteine + 2 H(+)</text>
        <dbReference type="Rhea" id="RHEA:48096"/>
        <dbReference type="Rhea" id="RHEA-COMP:10532"/>
        <dbReference type="Rhea" id="RHEA-COMP:11991"/>
        <dbReference type="ChEBI" id="CHEBI:15378"/>
        <dbReference type="ChEBI" id="CHEBI:29965"/>
        <dbReference type="ChEBI" id="CHEBI:57856"/>
        <dbReference type="ChEBI" id="CHEBI:59789"/>
        <dbReference type="ChEBI" id="CHEBI:61897"/>
        <dbReference type="EC" id="2.1.1.319"/>
    </reaction>
    <physiologicalReaction direction="left-to-right" evidence="10">
        <dbReference type="Rhea" id="RHEA:48097"/>
    </physiologicalReaction>
</comment>
<dbReference type="AlphaFoldDB" id="A0AAW1QVQ5"/>
<evidence type="ECO:0000256" key="1">
    <source>
        <dbReference type="ARBA" id="ARBA00004514"/>
    </source>
</evidence>
<dbReference type="InterPro" id="IPR055135">
    <property type="entry name" value="PRMT_dom"/>
</dbReference>
<reference evidence="17 18" key="1">
    <citation type="journal article" date="2024" name="Nat. Commun.">
        <title>Phylogenomics reveals the evolutionary origins of lichenization in chlorophyte algae.</title>
        <authorList>
            <person name="Puginier C."/>
            <person name="Libourel C."/>
            <person name="Otte J."/>
            <person name="Skaloud P."/>
            <person name="Haon M."/>
            <person name="Grisel S."/>
            <person name="Petersen M."/>
            <person name="Berrin J.G."/>
            <person name="Delaux P.M."/>
            <person name="Dal Grande F."/>
            <person name="Keller J."/>
        </authorList>
    </citation>
    <scope>NUCLEOTIDE SEQUENCE [LARGE SCALE GENOMIC DNA]</scope>
    <source>
        <strain evidence="17 18">SAG 2145</strain>
    </source>
</reference>
<dbReference type="InterPro" id="IPR029063">
    <property type="entry name" value="SAM-dependent_MTases_sf"/>
</dbReference>
<dbReference type="Pfam" id="PF21137">
    <property type="entry name" value="ANM3_C2H2_Zf"/>
    <property type="match status" value="1"/>
</dbReference>
<dbReference type="InterPro" id="IPR049482">
    <property type="entry name" value="ANM3-like_C2H2_Zf"/>
</dbReference>
<keyword evidence="9" id="KW-0862">Zinc</keyword>
<evidence type="ECO:0000256" key="9">
    <source>
        <dbReference type="ARBA" id="ARBA00022833"/>
    </source>
</evidence>
<protein>
    <recommendedName>
        <fullName evidence="2">type I protein arginine methyltransferase</fullName>
        <ecNumber evidence="2">2.1.1.319</ecNumber>
    </recommendedName>
</protein>
<gene>
    <name evidence="17" type="ORF">WJX74_005515</name>
</gene>
<evidence type="ECO:0000313" key="17">
    <source>
        <dbReference type="EMBL" id="KAK9825550.1"/>
    </source>
</evidence>
<dbReference type="EMBL" id="JALJOS010000024">
    <property type="protein sequence ID" value="KAK9825550.1"/>
    <property type="molecule type" value="Genomic_DNA"/>
</dbReference>
<keyword evidence="7" id="KW-0479">Metal-binding</keyword>
<evidence type="ECO:0000256" key="7">
    <source>
        <dbReference type="ARBA" id="ARBA00022723"/>
    </source>
</evidence>
<evidence type="ECO:0000256" key="10">
    <source>
        <dbReference type="ARBA" id="ARBA00047384"/>
    </source>
</evidence>
<dbReference type="SUPFAM" id="SSF57667">
    <property type="entry name" value="beta-beta-alpha zinc fingers"/>
    <property type="match status" value="1"/>
</dbReference>
<evidence type="ECO:0000256" key="2">
    <source>
        <dbReference type="ARBA" id="ARBA00011925"/>
    </source>
</evidence>
<dbReference type="Gene3D" id="3.40.50.150">
    <property type="entry name" value="Vaccinia Virus protein VP39"/>
    <property type="match status" value="1"/>
</dbReference>
<comment type="catalytic activity">
    <reaction evidence="11">
        <text>L-arginyl-[protein] + S-adenosyl-L-methionine = N(omega)-methyl-L-arginyl-[protein] + S-adenosyl-L-homocysteine + H(+)</text>
        <dbReference type="Rhea" id="RHEA:48100"/>
        <dbReference type="Rhea" id="RHEA-COMP:10532"/>
        <dbReference type="Rhea" id="RHEA-COMP:11990"/>
        <dbReference type="ChEBI" id="CHEBI:15378"/>
        <dbReference type="ChEBI" id="CHEBI:29965"/>
        <dbReference type="ChEBI" id="CHEBI:57856"/>
        <dbReference type="ChEBI" id="CHEBI:59789"/>
        <dbReference type="ChEBI" id="CHEBI:65280"/>
    </reaction>
    <physiologicalReaction direction="left-to-right" evidence="11">
        <dbReference type="Rhea" id="RHEA:48101"/>
    </physiologicalReaction>
</comment>
<dbReference type="InterPro" id="IPR036236">
    <property type="entry name" value="Znf_C2H2_sf"/>
</dbReference>
<feature type="domain" description="Methyltransferase" evidence="14">
    <location>
        <begin position="262"/>
        <end position="365"/>
    </location>
</feature>
<dbReference type="PANTHER" id="PTHR11006:SF89">
    <property type="entry name" value="PROTEIN ARGININE N-METHYLTRANSFERASE 3-RELATED"/>
    <property type="match status" value="1"/>
</dbReference>
<evidence type="ECO:0000259" key="15">
    <source>
        <dbReference type="Pfam" id="PF21137"/>
    </source>
</evidence>
<feature type="domain" description="Protein arginine N-methyltransferase" evidence="16">
    <location>
        <begin position="386"/>
        <end position="541"/>
    </location>
</feature>
<accession>A0AAW1QVQ5</accession>
<proteinExistence type="predicted"/>
<dbReference type="GO" id="GO:0042054">
    <property type="term" value="F:histone methyltransferase activity"/>
    <property type="evidence" value="ECO:0007669"/>
    <property type="project" value="TreeGrafter"/>
</dbReference>
<keyword evidence="5 12" id="KW-0808">Transferase</keyword>
<keyword evidence="8" id="KW-0863">Zinc-finger</keyword>
<comment type="caution">
    <text evidence="17">The sequence shown here is derived from an EMBL/GenBank/DDBJ whole genome shotgun (WGS) entry which is preliminary data.</text>
</comment>
<evidence type="ECO:0000256" key="13">
    <source>
        <dbReference type="SAM" id="MobiDB-lite"/>
    </source>
</evidence>
<dbReference type="SUPFAM" id="SSF53335">
    <property type="entry name" value="S-adenosyl-L-methionine-dependent methyltransferases"/>
    <property type="match status" value="1"/>
</dbReference>
<feature type="region of interest" description="Disordered" evidence="13">
    <location>
        <begin position="170"/>
        <end position="218"/>
    </location>
</feature>
<feature type="compositionally biased region" description="Acidic residues" evidence="13">
    <location>
        <begin position="16"/>
        <end position="29"/>
    </location>
</feature>
<comment type="subcellular location">
    <subcellularLocation>
        <location evidence="1">Cytoplasm</location>
        <location evidence="1">Cytosol</location>
    </subcellularLocation>
</comment>
<dbReference type="InterPro" id="IPR041698">
    <property type="entry name" value="Methyltransf_25"/>
</dbReference>
<dbReference type="PROSITE" id="PS51678">
    <property type="entry name" value="SAM_MT_PRMT"/>
    <property type="match status" value="1"/>
</dbReference>
<sequence length="566" mass="61470">MVQVPGRAAPRVHSSEEEDEQEWEDWEDDPDAAFEEEAQSLFDSTRLPSAEAVFRYDAEHHGFSLLAYRQEHNLGDHEAIKVINFIRGCVASGTDPRPQLQSVPAGADKPWGDDRYLQTVLEEDGLLMYDFQDIAQETASGSDKIKQLEAENAALKDALEQLRKTAMEGLDLSSVRSEDSKASSSSAKARSGPKDQSPMGSEASGRTSRRQQPSAHRRIDESYFQSYGEFGIHKEMLSDKARTEAYRDAIMSNPELFKGKCVLDVGCGTGILSMFAARAGATTVIGVDGSDRIAGMAKRIVAANGLAAEQGGPITILSGRLEALPSLPVDKVDVIVSEWMGYALLFETMLDTVLYCRDRWLAPGGALFPCEATLYLAAAGPPGDNHGPNFWTDVYGFSMQAIGDMEKARDMKVAAVAPVEPQHIISQPCLIRALDLNSLTLEQTELTQEFELELLPDKAEMGCHALVLWFDVTFPSPADGAPATVLSTSPLKPVTHWAQTILTLRAPIMPSTKSSSNSSTPRIAGRLSLARASQHRGLDISAECSTHTAQGCAPSKQAQVFSMSMS</sequence>
<evidence type="ECO:0000313" key="18">
    <source>
        <dbReference type="Proteomes" id="UP001438707"/>
    </source>
</evidence>
<evidence type="ECO:0000256" key="3">
    <source>
        <dbReference type="ARBA" id="ARBA00022490"/>
    </source>
</evidence>
<dbReference type="PANTHER" id="PTHR11006">
    <property type="entry name" value="PROTEIN ARGININE N-METHYLTRANSFERASE"/>
    <property type="match status" value="1"/>
</dbReference>
<feature type="region of interest" description="Disordered" evidence="13">
    <location>
        <begin position="1"/>
        <end position="29"/>
    </location>
</feature>
<dbReference type="GO" id="GO:0035242">
    <property type="term" value="F:protein-arginine omega-N asymmetric methyltransferase activity"/>
    <property type="evidence" value="ECO:0007669"/>
    <property type="project" value="UniProtKB-EC"/>
</dbReference>
<evidence type="ECO:0000256" key="4">
    <source>
        <dbReference type="ARBA" id="ARBA00022603"/>
    </source>
</evidence>
<dbReference type="InterPro" id="IPR025799">
    <property type="entry name" value="Arg_MeTrfase"/>
</dbReference>
<keyword evidence="6 12" id="KW-0949">S-adenosyl-L-methionine</keyword>
<evidence type="ECO:0000256" key="8">
    <source>
        <dbReference type="ARBA" id="ARBA00022771"/>
    </source>
</evidence>
<feature type="domain" description="Protein arginine N-methyltransferase 3-like C2H2 zinc finger" evidence="15">
    <location>
        <begin position="70"/>
        <end position="118"/>
    </location>
</feature>
<feature type="compositionally biased region" description="Polar residues" evidence="13">
    <location>
        <begin position="204"/>
        <end position="214"/>
    </location>
</feature>
<dbReference type="Gene3D" id="2.70.160.11">
    <property type="entry name" value="Hnrnp arginine n-methyltransferase1"/>
    <property type="match status" value="1"/>
</dbReference>
<dbReference type="GO" id="GO:0005829">
    <property type="term" value="C:cytosol"/>
    <property type="evidence" value="ECO:0007669"/>
    <property type="project" value="UniProtKB-SubCell"/>
</dbReference>
<name>A0AAW1QVQ5_9CHLO</name>
<dbReference type="GO" id="GO:0008270">
    <property type="term" value="F:zinc ion binding"/>
    <property type="evidence" value="ECO:0007669"/>
    <property type="project" value="UniProtKB-KW"/>
</dbReference>
<dbReference type="Pfam" id="PF22528">
    <property type="entry name" value="PRMT_C"/>
    <property type="match status" value="1"/>
</dbReference>
<evidence type="ECO:0000259" key="16">
    <source>
        <dbReference type="Pfam" id="PF22528"/>
    </source>
</evidence>
<evidence type="ECO:0000256" key="6">
    <source>
        <dbReference type="ARBA" id="ARBA00022691"/>
    </source>
</evidence>
<dbReference type="Pfam" id="PF13649">
    <property type="entry name" value="Methyltransf_25"/>
    <property type="match status" value="1"/>
</dbReference>
<dbReference type="FunFam" id="3.40.50.150:FF:000003">
    <property type="entry name" value="Blast:Protein arginine N-methyltransferase 1"/>
    <property type="match status" value="1"/>
</dbReference>
<evidence type="ECO:0000256" key="11">
    <source>
        <dbReference type="ARBA" id="ARBA00049303"/>
    </source>
</evidence>
<dbReference type="Proteomes" id="UP001438707">
    <property type="component" value="Unassembled WGS sequence"/>
</dbReference>
<evidence type="ECO:0000256" key="5">
    <source>
        <dbReference type="ARBA" id="ARBA00022679"/>
    </source>
</evidence>
<dbReference type="CDD" id="cd02440">
    <property type="entry name" value="AdoMet_MTases"/>
    <property type="match status" value="1"/>
</dbReference>
<evidence type="ECO:0000256" key="12">
    <source>
        <dbReference type="PROSITE-ProRule" id="PRU01015"/>
    </source>
</evidence>
<dbReference type="EC" id="2.1.1.319" evidence="2"/>
<evidence type="ECO:0000259" key="14">
    <source>
        <dbReference type="Pfam" id="PF13649"/>
    </source>
</evidence>
<keyword evidence="18" id="KW-1185">Reference proteome</keyword>
<dbReference type="GO" id="GO:0032259">
    <property type="term" value="P:methylation"/>
    <property type="evidence" value="ECO:0007669"/>
    <property type="project" value="UniProtKB-KW"/>
</dbReference>
<keyword evidence="3" id="KW-0963">Cytoplasm</keyword>